<dbReference type="GO" id="GO:0051539">
    <property type="term" value="F:4 iron, 4 sulfur cluster binding"/>
    <property type="evidence" value="ECO:0007669"/>
    <property type="project" value="UniProtKB-KW"/>
</dbReference>
<accession>A0AB36TH00</accession>
<dbReference type="InterPro" id="IPR007197">
    <property type="entry name" value="rSAM"/>
</dbReference>
<dbReference type="GeneID" id="35805828"/>
<evidence type="ECO:0000259" key="7">
    <source>
        <dbReference type="PROSITE" id="PS51918"/>
    </source>
</evidence>
<protein>
    <submittedName>
        <fullName evidence="8">Pyruvate formate lyase activating enzyme</fullName>
    </submittedName>
</protein>
<keyword evidence="3" id="KW-0949">S-adenosyl-L-methionine</keyword>
<dbReference type="NCBIfam" id="TIGR02495">
    <property type="entry name" value="NrdG2"/>
    <property type="match status" value="1"/>
</dbReference>
<dbReference type="RefSeq" id="WP_003516593.1">
    <property type="nucleotide sequence ID" value="NZ_CP013828.1"/>
</dbReference>
<evidence type="ECO:0000256" key="2">
    <source>
        <dbReference type="ARBA" id="ARBA00022485"/>
    </source>
</evidence>
<dbReference type="AlphaFoldDB" id="A0AB36TH00"/>
<dbReference type="Gene3D" id="3.20.20.70">
    <property type="entry name" value="Aldolase class I"/>
    <property type="match status" value="1"/>
</dbReference>
<keyword evidence="8" id="KW-0456">Lyase</keyword>
<evidence type="ECO:0000256" key="4">
    <source>
        <dbReference type="ARBA" id="ARBA00022723"/>
    </source>
</evidence>
<dbReference type="InterPro" id="IPR034457">
    <property type="entry name" value="Organic_radical-activating"/>
</dbReference>
<keyword evidence="2" id="KW-0004">4Fe-4S</keyword>
<dbReference type="GO" id="GO:0016829">
    <property type="term" value="F:lyase activity"/>
    <property type="evidence" value="ECO:0007669"/>
    <property type="project" value="UniProtKB-KW"/>
</dbReference>
<reference evidence="8 9" key="1">
    <citation type="submission" date="2017-09" db="EMBL/GenBank/DDBJ databases">
        <title>Evaluation of Pacific Biosciences Sequencing Technology to Finishing C. thermocellum Genome Sequences.</title>
        <authorList>
            <person name="Brown S."/>
        </authorList>
    </citation>
    <scope>NUCLEOTIDE SEQUENCE [LARGE SCALE GENOMIC DNA]</scope>
    <source>
        <strain evidence="8 9">AD2</strain>
    </source>
</reference>
<keyword evidence="5" id="KW-0408">Iron</keyword>
<dbReference type="EMBL" id="PDBW01000001">
    <property type="protein sequence ID" value="PFH02856.1"/>
    <property type="molecule type" value="Genomic_DNA"/>
</dbReference>
<keyword evidence="4" id="KW-0479">Metal-binding</keyword>
<dbReference type="PANTHER" id="PTHR30352">
    <property type="entry name" value="PYRUVATE FORMATE-LYASE-ACTIVATING ENZYME"/>
    <property type="match status" value="1"/>
</dbReference>
<keyword evidence="6" id="KW-0411">Iron-sulfur</keyword>
<sequence>MRIAGIHKNSFVDFPGKIAIVVFTPGCNMNCFYCHNKTLISGGNEEFIDNDEVLELLVKRRGFIDGVVISGGEPTLQKDLEGFLEKVKSLGYAVKLDTNGTNPHVVENLVQNGLVDYIAMDVKAPFGKYNEICRTNVDVDSIKKSIEIIKSGKVDYEFRTTVAPGLEMDDIFEIARGIEGARLYVLQKYRDVSESAVKDFRNPQFLLDAAVRIKGIVQRVETRGVAFCA</sequence>
<comment type="caution">
    <text evidence="8">The sequence shown here is derived from an EMBL/GenBank/DDBJ whole genome shotgun (WGS) entry which is preliminary data.</text>
</comment>
<dbReference type="CDD" id="cd01335">
    <property type="entry name" value="Radical_SAM"/>
    <property type="match status" value="1"/>
</dbReference>
<evidence type="ECO:0000313" key="9">
    <source>
        <dbReference type="Proteomes" id="UP000223596"/>
    </source>
</evidence>
<evidence type="ECO:0000313" key="8">
    <source>
        <dbReference type="EMBL" id="PFH02856.1"/>
    </source>
</evidence>
<dbReference type="SFLD" id="SFLDG01067">
    <property type="entry name" value="SPASM/twitch_domain_containing"/>
    <property type="match status" value="1"/>
</dbReference>
<dbReference type="SFLD" id="SFLDG01094">
    <property type="entry name" value="Uncharacterised_Radical_SAM_Su"/>
    <property type="match status" value="1"/>
</dbReference>
<dbReference type="GO" id="GO:0046872">
    <property type="term" value="F:metal ion binding"/>
    <property type="evidence" value="ECO:0007669"/>
    <property type="project" value="UniProtKB-KW"/>
</dbReference>
<evidence type="ECO:0000256" key="1">
    <source>
        <dbReference type="ARBA" id="ARBA00001966"/>
    </source>
</evidence>
<evidence type="ECO:0000256" key="3">
    <source>
        <dbReference type="ARBA" id="ARBA00022691"/>
    </source>
</evidence>
<proteinExistence type="predicted"/>
<dbReference type="SFLD" id="SFLDS00029">
    <property type="entry name" value="Radical_SAM"/>
    <property type="match status" value="1"/>
</dbReference>
<dbReference type="InterPro" id="IPR013785">
    <property type="entry name" value="Aldolase_TIM"/>
</dbReference>
<dbReference type="InterPro" id="IPR058240">
    <property type="entry name" value="rSAM_sf"/>
</dbReference>
<dbReference type="PANTHER" id="PTHR30352:SF13">
    <property type="entry name" value="GLYCYL-RADICAL ENZYME ACTIVATING ENZYME YJJW-RELATED"/>
    <property type="match status" value="1"/>
</dbReference>
<dbReference type="PROSITE" id="PS51918">
    <property type="entry name" value="RADICAL_SAM"/>
    <property type="match status" value="1"/>
</dbReference>
<name>A0AB36TH00_ACETH</name>
<gene>
    <name evidence="8" type="ORF">M972_111647</name>
</gene>
<keyword evidence="8" id="KW-0670">Pyruvate</keyword>
<dbReference type="SUPFAM" id="SSF102114">
    <property type="entry name" value="Radical SAM enzymes"/>
    <property type="match status" value="1"/>
</dbReference>
<evidence type="ECO:0000256" key="6">
    <source>
        <dbReference type="ARBA" id="ARBA00023014"/>
    </source>
</evidence>
<dbReference type="Proteomes" id="UP000223596">
    <property type="component" value="Unassembled WGS sequence"/>
</dbReference>
<organism evidence="8 9">
    <name type="scientific">Acetivibrio thermocellus AD2</name>
    <dbReference type="NCBI Taxonomy" id="1138384"/>
    <lineage>
        <taxon>Bacteria</taxon>
        <taxon>Bacillati</taxon>
        <taxon>Bacillota</taxon>
        <taxon>Clostridia</taxon>
        <taxon>Eubacteriales</taxon>
        <taxon>Oscillospiraceae</taxon>
        <taxon>Acetivibrio</taxon>
    </lineage>
</organism>
<evidence type="ECO:0000256" key="5">
    <source>
        <dbReference type="ARBA" id="ARBA00023004"/>
    </source>
</evidence>
<dbReference type="InterPro" id="IPR012840">
    <property type="entry name" value="NrdG2"/>
</dbReference>
<dbReference type="Pfam" id="PF04055">
    <property type="entry name" value="Radical_SAM"/>
    <property type="match status" value="1"/>
</dbReference>
<comment type="cofactor">
    <cofactor evidence="1">
        <name>[4Fe-4S] cluster</name>
        <dbReference type="ChEBI" id="CHEBI:49883"/>
    </cofactor>
</comment>
<feature type="domain" description="Radical SAM core" evidence="7">
    <location>
        <begin position="13"/>
        <end position="226"/>
    </location>
</feature>